<dbReference type="EMBL" id="CP013443">
    <property type="protein sequence ID" value="AOK15469.1"/>
    <property type="molecule type" value="Genomic_DNA"/>
</dbReference>
<evidence type="ECO:0000313" key="1">
    <source>
        <dbReference type="EMBL" id="AOK15469.1"/>
    </source>
</evidence>
<reference evidence="1 2" key="1">
    <citation type="submission" date="2015-12" db="EMBL/GenBank/DDBJ databases">
        <title>Diversity of Burkholderia near neighbor genomes.</title>
        <authorList>
            <person name="Sahl J."/>
            <person name="Wagner D."/>
            <person name="Keim P."/>
        </authorList>
    </citation>
    <scope>NUCLEOTIDE SEQUENCE [LARGE SCALE GENOMIC DNA]</scope>
    <source>
        <strain evidence="1 2">MSMB1184WGS</strain>
    </source>
</reference>
<dbReference type="Proteomes" id="UP000094776">
    <property type="component" value="Chromosome 1"/>
</dbReference>
<protein>
    <submittedName>
        <fullName evidence="1">Uncharacterized protein</fullName>
    </submittedName>
</protein>
<name>A0A1B4PNI5_BURCE</name>
<gene>
    <name evidence="1" type="ORF">WT26_05205</name>
</gene>
<dbReference type="AlphaFoldDB" id="A0A1B4PNI5"/>
<evidence type="ECO:0000313" key="2">
    <source>
        <dbReference type="Proteomes" id="UP000094776"/>
    </source>
</evidence>
<proteinExistence type="predicted"/>
<sequence>MIPTILRHMLIWPLRLIVSVIACVVLAVAIGATLDYTEEMHCADASLEHMQGKILVFIAHDGLRLTDIRFHGKPEYHPGKRDTWHFGLHTREGNYFAVLDCRGRMISFAAREQRTPRE</sequence>
<organism evidence="1 2">
    <name type="scientific">Burkholderia cepacia</name>
    <name type="common">Pseudomonas cepacia</name>
    <dbReference type="NCBI Taxonomy" id="292"/>
    <lineage>
        <taxon>Bacteria</taxon>
        <taxon>Pseudomonadati</taxon>
        <taxon>Pseudomonadota</taxon>
        <taxon>Betaproteobacteria</taxon>
        <taxon>Burkholderiales</taxon>
        <taxon>Burkholderiaceae</taxon>
        <taxon>Burkholderia</taxon>
        <taxon>Burkholderia cepacia complex</taxon>
    </lineage>
</organism>
<accession>A0A1B4PNI5</accession>